<dbReference type="GO" id="GO:0006952">
    <property type="term" value="P:defense response"/>
    <property type="evidence" value="ECO:0007669"/>
    <property type="project" value="UniProtKB-KW"/>
</dbReference>
<keyword evidence="3" id="KW-1185">Reference proteome</keyword>
<reference evidence="2 3" key="1">
    <citation type="submission" date="2018-10" db="EMBL/GenBank/DDBJ databases">
        <title>A high-quality apple genome assembly.</title>
        <authorList>
            <person name="Hu J."/>
        </authorList>
    </citation>
    <scope>NUCLEOTIDE SEQUENCE [LARGE SCALE GENOMIC DNA]</scope>
    <source>
        <strain evidence="3">cv. HFTH1</strain>
        <tissue evidence="2">Young leaf</tissue>
    </source>
</reference>
<evidence type="ECO:0000313" key="3">
    <source>
        <dbReference type="Proteomes" id="UP000290289"/>
    </source>
</evidence>
<proteinExistence type="predicted"/>
<gene>
    <name evidence="2" type="ORF">DVH24_015982</name>
</gene>
<dbReference type="Gene3D" id="3.80.10.10">
    <property type="entry name" value="Ribonuclease Inhibitor"/>
    <property type="match status" value="2"/>
</dbReference>
<evidence type="ECO:0000313" key="2">
    <source>
        <dbReference type="EMBL" id="RXH93915.1"/>
    </source>
</evidence>
<dbReference type="AlphaFoldDB" id="A0A498JGB7"/>
<sequence length="467" mass="53165">MQRWKDWFPCQGDQGIGIFSSLRRLSINGVSNWRVAYLKTLCDKLVASIAGYKQLSTLRVQECKGVVCGIRVDLEQLKDITLAYVPEFRFQTKGFMTGLRKVEKLTIADCNDPEVTWPYLISLRNLCISTDSKLQQLHQLASLQTLYMYKCQSHLVLKEEEEEIEGSSLSSSHCRRKEEASCLETMAIVDCPSITFHPKDTLKHLEVSNCYQLESISDSLLWDNTCFEFIDIYDCENLKSLPKGLCHLTSLRFFYLRNCGSLVSFPSGGFPTRAANLFYIAMASCSKLDTLPHGMNLNSLEKLSIAYCNGLTPILEQGLSSNLAHLTIWKPYNCKPLSHWGLTLNRLTSLKDLWLGGVDLRLSSFPPEGEEMLLPKSHIILNISDFPNLRHPSSQGYRFLTSLESLEIRDCPKLEYFPEDLALSLTQLRIYDHCPVLRKRYKPGNAKDWATIAHIPYIDIGDLPLEQ</sequence>
<comment type="caution">
    <text evidence="2">The sequence shown here is derived from an EMBL/GenBank/DDBJ whole genome shotgun (WGS) entry which is preliminary data.</text>
</comment>
<dbReference type="InterPro" id="IPR032675">
    <property type="entry name" value="LRR_dom_sf"/>
</dbReference>
<dbReference type="EMBL" id="RDQH01000333">
    <property type="protein sequence ID" value="RXH93915.1"/>
    <property type="molecule type" value="Genomic_DNA"/>
</dbReference>
<name>A0A498JGB7_MALDO</name>
<organism evidence="2 3">
    <name type="scientific">Malus domestica</name>
    <name type="common">Apple</name>
    <name type="synonym">Pyrus malus</name>
    <dbReference type="NCBI Taxonomy" id="3750"/>
    <lineage>
        <taxon>Eukaryota</taxon>
        <taxon>Viridiplantae</taxon>
        <taxon>Streptophyta</taxon>
        <taxon>Embryophyta</taxon>
        <taxon>Tracheophyta</taxon>
        <taxon>Spermatophyta</taxon>
        <taxon>Magnoliopsida</taxon>
        <taxon>eudicotyledons</taxon>
        <taxon>Gunneridae</taxon>
        <taxon>Pentapetalae</taxon>
        <taxon>rosids</taxon>
        <taxon>fabids</taxon>
        <taxon>Rosales</taxon>
        <taxon>Rosaceae</taxon>
        <taxon>Amygdaloideae</taxon>
        <taxon>Maleae</taxon>
        <taxon>Malus</taxon>
    </lineage>
</organism>
<accession>A0A498JGB7</accession>
<keyword evidence="1" id="KW-0611">Plant defense</keyword>
<protein>
    <submittedName>
        <fullName evidence="2">Uncharacterized protein</fullName>
    </submittedName>
</protein>
<dbReference type="Proteomes" id="UP000290289">
    <property type="component" value="Chromosome 7"/>
</dbReference>
<dbReference type="PANTHER" id="PTHR36766:SF51">
    <property type="entry name" value="DISEASE RESISTANCE RPP13-LIKE PROTEIN 1"/>
    <property type="match status" value="1"/>
</dbReference>
<dbReference type="PANTHER" id="PTHR36766">
    <property type="entry name" value="PLANT BROAD-SPECTRUM MILDEW RESISTANCE PROTEIN RPW8"/>
    <property type="match status" value="1"/>
</dbReference>
<dbReference type="SUPFAM" id="SSF52058">
    <property type="entry name" value="L domain-like"/>
    <property type="match status" value="1"/>
</dbReference>
<evidence type="ECO:0000256" key="1">
    <source>
        <dbReference type="ARBA" id="ARBA00022821"/>
    </source>
</evidence>